<dbReference type="Proteomes" id="UP000310158">
    <property type="component" value="Unassembled WGS sequence"/>
</dbReference>
<evidence type="ECO:0000259" key="14">
    <source>
        <dbReference type="Pfam" id="PF01693"/>
    </source>
</evidence>
<dbReference type="InterPro" id="IPR027417">
    <property type="entry name" value="P-loop_NTPase"/>
</dbReference>
<keyword evidence="1 12" id="KW-0547">Nucleotide-binding</keyword>
<evidence type="ECO:0000313" key="17">
    <source>
        <dbReference type="EMBL" id="THH12878.1"/>
    </source>
</evidence>
<feature type="region of interest" description="Disordered" evidence="13">
    <location>
        <begin position="98"/>
        <end position="138"/>
    </location>
</feature>
<reference evidence="17 18" key="1">
    <citation type="submission" date="2019-02" db="EMBL/GenBank/DDBJ databases">
        <title>Genome sequencing of the rare red list fungi Bondarzewia mesenterica.</title>
        <authorList>
            <person name="Buettner E."/>
            <person name="Kellner H."/>
        </authorList>
    </citation>
    <scope>NUCLEOTIDE SEQUENCE [LARGE SCALE GENOMIC DNA]</scope>
    <source>
        <strain evidence="17 18">DSM 108281</strain>
    </source>
</reference>
<dbReference type="InterPro" id="IPR049163">
    <property type="entry name" value="Pif1-like_2B_dom"/>
</dbReference>
<dbReference type="InterPro" id="IPR037056">
    <property type="entry name" value="RNase_H1_N_sf"/>
</dbReference>
<dbReference type="GO" id="GO:0006310">
    <property type="term" value="P:DNA recombination"/>
    <property type="evidence" value="ECO:0007669"/>
    <property type="project" value="UniProtKB-UniRule"/>
</dbReference>
<sequence length="665" mass="73990">MSKSSQSSKRKYYAVKVGAEGPRVYDSWDECKENVGHRRFANILSKLKLNQVSRYPGAVHKSFATLRAAQNWLAPALQAYNAAMPVKTEPVEIIEIEDTPPSSPLLRPTQNAPQPKEEPGTPAFPDLGALDATPPKQDVKLSPEQEEILAMVRSIKNVFFTGSAGTGKSVLLKEIIRHFRHDNPHQMLAVTASTGIASVNIGGTTLHSWAGIGLGKEPKEKLAGKIAGNESFNLVARRWRTVKALIIDESKAPTVLVAFHDGYLSISAVSMIDGKLFDKLEYIARYVRMNNAPFGGIQLILSGDFYQLPPVPDNHKGHLSHATFAFDATSWERCMGKPISLTKVFRQKDPEFVDMLNAMRVGKLDPDTIARFSSLSRSVQYDDGIEPTELYPLRREVQTANDTRLKQINAISHGYRAQDWPGRDSQGNPKVNEDEMNRLLDRLVAPKEITLKVGAQVMLVKNMVPGVLVNGTVGKVVDFITYREALQSQTEIAAPREKDEKVVPDFVKSSTIAWPLVVFTNGQPLLCVPADFTVEDAHGEVEATRMQVPLILAWALSVHKSQGQTLERVRVDLKRTFEKGQAYVALSRATNLDTLQVVNFNSSKSVVFPIISNAQVVAHPRVLEWHMELTRHEDYDEYDEYNEGNNIDDAFMDTEEAIASYYTGP</sequence>
<dbReference type="OrthoDB" id="432234at2759"/>
<dbReference type="GO" id="GO:0000723">
    <property type="term" value="P:telomere maintenance"/>
    <property type="evidence" value="ECO:0007669"/>
    <property type="project" value="InterPro"/>
</dbReference>
<comment type="caution">
    <text evidence="17">The sequence shown here is derived from an EMBL/GenBank/DDBJ whole genome shotgun (WGS) entry which is preliminary data.</text>
</comment>
<dbReference type="InterPro" id="IPR051055">
    <property type="entry name" value="PIF1_helicase"/>
</dbReference>
<evidence type="ECO:0000256" key="8">
    <source>
        <dbReference type="ARBA" id="ARBA00023172"/>
    </source>
</evidence>
<evidence type="ECO:0000256" key="5">
    <source>
        <dbReference type="ARBA" id="ARBA00022840"/>
    </source>
</evidence>
<dbReference type="SUPFAM" id="SSF55658">
    <property type="entry name" value="L9 N-domain-like"/>
    <property type="match status" value="1"/>
</dbReference>
<evidence type="ECO:0000256" key="7">
    <source>
        <dbReference type="ARBA" id="ARBA00023128"/>
    </source>
</evidence>
<comment type="cofactor">
    <cofactor evidence="12">
        <name>Mg(2+)</name>
        <dbReference type="ChEBI" id="CHEBI:18420"/>
    </cofactor>
</comment>
<evidence type="ECO:0000256" key="4">
    <source>
        <dbReference type="ARBA" id="ARBA00022806"/>
    </source>
</evidence>
<dbReference type="EMBL" id="SGPL01000407">
    <property type="protein sequence ID" value="THH12878.1"/>
    <property type="molecule type" value="Genomic_DNA"/>
</dbReference>
<feature type="DNA-binding region" evidence="12">
    <location>
        <begin position="581"/>
        <end position="600"/>
    </location>
</feature>
<dbReference type="GO" id="GO:0005524">
    <property type="term" value="F:ATP binding"/>
    <property type="evidence" value="ECO:0007669"/>
    <property type="project" value="UniProtKB-UniRule"/>
</dbReference>
<feature type="binding site" evidence="12">
    <location>
        <begin position="162"/>
        <end position="169"/>
    </location>
    <ligand>
        <name>ATP</name>
        <dbReference type="ChEBI" id="CHEBI:30616"/>
    </ligand>
</feature>
<keyword evidence="8 12" id="KW-0233">DNA recombination</keyword>
<dbReference type="GO" id="GO:0043139">
    <property type="term" value="F:5'-3' DNA helicase activity"/>
    <property type="evidence" value="ECO:0007669"/>
    <property type="project" value="UniProtKB-UniRule"/>
</dbReference>
<evidence type="ECO:0000259" key="15">
    <source>
        <dbReference type="Pfam" id="PF05970"/>
    </source>
</evidence>
<dbReference type="PANTHER" id="PTHR47642">
    <property type="entry name" value="ATP-DEPENDENT DNA HELICASE"/>
    <property type="match status" value="1"/>
</dbReference>
<comment type="similarity">
    <text evidence="12">Belongs to the helicase family. PIF1 subfamily.</text>
</comment>
<evidence type="ECO:0000256" key="12">
    <source>
        <dbReference type="HAMAP-Rule" id="MF_03176"/>
    </source>
</evidence>
<feature type="domain" description="Ribonuclease H1 N-terminal" evidence="14">
    <location>
        <begin position="11"/>
        <end position="35"/>
    </location>
</feature>
<comment type="subcellular location">
    <subcellularLocation>
        <location evidence="12">Nucleus</location>
    </subcellularLocation>
    <subcellularLocation>
        <location evidence="12">Mitochondrion</location>
    </subcellularLocation>
</comment>
<dbReference type="InterPro" id="IPR048293">
    <property type="entry name" value="PIF1_RRM3_pfh1"/>
</dbReference>
<dbReference type="GO" id="GO:0016887">
    <property type="term" value="F:ATP hydrolysis activity"/>
    <property type="evidence" value="ECO:0007669"/>
    <property type="project" value="RHEA"/>
</dbReference>
<keyword evidence="10 12" id="KW-0413">Isomerase</keyword>
<dbReference type="EC" id="5.6.2.3" evidence="12"/>
<keyword evidence="18" id="KW-1185">Reference proteome</keyword>
<comment type="catalytic activity">
    <reaction evidence="12">
        <text>ATP + H2O = ADP + phosphate + H(+)</text>
        <dbReference type="Rhea" id="RHEA:13065"/>
        <dbReference type="ChEBI" id="CHEBI:15377"/>
        <dbReference type="ChEBI" id="CHEBI:15378"/>
        <dbReference type="ChEBI" id="CHEBI:30616"/>
        <dbReference type="ChEBI" id="CHEBI:43474"/>
        <dbReference type="ChEBI" id="CHEBI:456216"/>
        <dbReference type="EC" id="5.6.2.3"/>
    </reaction>
</comment>
<protein>
    <recommendedName>
        <fullName evidence="12">ATP-dependent DNA helicase PIF1</fullName>
        <ecNumber evidence="12">5.6.2.3</ecNumber>
    </recommendedName>
    <alternativeName>
        <fullName evidence="12">DNA 5'-3' helicase PIF1</fullName>
    </alternativeName>
    <alternativeName>
        <fullName evidence="12">DNA repair and recombination helicase PIF1</fullName>
    </alternativeName>
</protein>
<dbReference type="CDD" id="cd18809">
    <property type="entry name" value="SF1_C_RecD"/>
    <property type="match status" value="1"/>
</dbReference>
<keyword evidence="2 12" id="KW-0227">DNA damage</keyword>
<organism evidence="17 18">
    <name type="scientific">Bondarzewia mesenterica</name>
    <dbReference type="NCBI Taxonomy" id="1095465"/>
    <lineage>
        <taxon>Eukaryota</taxon>
        <taxon>Fungi</taxon>
        <taxon>Dikarya</taxon>
        <taxon>Basidiomycota</taxon>
        <taxon>Agaricomycotina</taxon>
        <taxon>Agaricomycetes</taxon>
        <taxon>Russulales</taxon>
        <taxon>Bondarzewiaceae</taxon>
        <taxon>Bondarzewia</taxon>
    </lineage>
</organism>
<dbReference type="InterPro" id="IPR010285">
    <property type="entry name" value="DNA_helicase_pif1-like_DEAD"/>
</dbReference>
<dbReference type="Gene3D" id="3.40.970.10">
    <property type="entry name" value="Ribonuclease H1, N-terminal domain"/>
    <property type="match status" value="1"/>
</dbReference>
<feature type="domain" description="DNA helicase Pif1-like 2B" evidence="16">
    <location>
        <begin position="437"/>
        <end position="479"/>
    </location>
</feature>
<evidence type="ECO:0000256" key="10">
    <source>
        <dbReference type="ARBA" id="ARBA00023235"/>
    </source>
</evidence>
<dbReference type="InterPro" id="IPR009027">
    <property type="entry name" value="Ribosomal_bL9/RNase_H1_N"/>
</dbReference>
<keyword evidence="6 12" id="KW-0238">DNA-binding</keyword>
<keyword evidence="7 12" id="KW-0496">Mitochondrion</keyword>
<dbReference type="SUPFAM" id="SSF52540">
    <property type="entry name" value="P-loop containing nucleoside triphosphate hydrolases"/>
    <property type="match status" value="2"/>
</dbReference>
<evidence type="ECO:0000256" key="2">
    <source>
        <dbReference type="ARBA" id="ARBA00022763"/>
    </source>
</evidence>
<dbReference type="GO" id="GO:0005739">
    <property type="term" value="C:mitochondrion"/>
    <property type="evidence" value="ECO:0007669"/>
    <property type="project" value="UniProtKB-SubCell"/>
</dbReference>
<keyword evidence="11 12" id="KW-0539">Nucleus</keyword>
<evidence type="ECO:0000256" key="1">
    <source>
        <dbReference type="ARBA" id="ARBA00022741"/>
    </source>
</evidence>
<dbReference type="GO" id="GO:0003677">
    <property type="term" value="F:DNA binding"/>
    <property type="evidence" value="ECO:0007669"/>
    <property type="project" value="UniProtKB-KW"/>
</dbReference>
<dbReference type="GO" id="GO:0005634">
    <property type="term" value="C:nucleus"/>
    <property type="evidence" value="ECO:0007669"/>
    <property type="project" value="UniProtKB-SubCell"/>
</dbReference>
<dbReference type="CDD" id="cd18037">
    <property type="entry name" value="DEXSc_Pif1_like"/>
    <property type="match status" value="1"/>
</dbReference>
<dbReference type="InterPro" id="IPR011320">
    <property type="entry name" value="RNase_H1_N"/>
</dbReference>
<evidence type="ECO:0000313" key="18">
    <source>
        <dbReference type="Proteomes" id="UP000310158"/>
    </source>
</evidence>
<evidence type="ECO:0000256" key="9">
    <source>
        <dbReference type="ARBA" id="ARBA00023204"/>
    </source>
</evidence>
<keyword evidence="9 12" id="KW-0234">DNA repair</keyword>
<name>A0A4S4LN17_9AGAM</name>
<proteinExistence type="inferred from homology"/>
<dbReference type="HAMAP" id="MF_03176">
    <property type="entry name" value="PIF1"/>
    <property type="match status" value="1"/>
</dbReference>
<dbReference type="Pfam" id="PF01693">
    <property type="entry name" value="Cauli_VI"/>
    <property type="match status" value="1"/>
</dbReference>
<comment type="subunit">
    <text evidence="12">Monomer.</text>
</comment>
<keyword evidence="3 12" id="KW-0378">Hydrolase</keyword>
<evidence type="ECO:0000256" key="13">
    <source>
        <dbReference type="SAM" id="MobiDB-lite"/>
    </source>
</evidence>
<evidence type="ECO:0000259" key="16">
    <source>
        <dbReference type="Pfam" id="PF21530"/>
    </source>
</evidence>
<comment type="function">
    <text evidence="12">DNA-dependent ATPase and 5'-3' DNA helicase required for the maintenance of both mitochondrial and nuclear genome stability.</text>
</comment>
<gene>
    <name evidence="12" type="primary">PIF1</name>
    <name evidence="17" type="ORF">EW146_g7285</name>
</gene>
<evidence type="ECO:0000256" key="11">
    <source>
        <dbReference type="ARBA" id="ARBA00023242"/>
    </source>
</evidence>
<accession>A0A4S4LN17</accession>
<dbReference type="Pfam" id="PF21530">
    <property type="entry name" value="Pif1_2B_dom"/>
    <property type="match status" value="1"/>
</dbReference>
<feature type="domain" description="DNA helicase Pif1-like DEAD-box helicase" evidence="15">
    <location>
        <begin position="269"/>
        <end position="365"/>
    </location>
</feature>
<evidence type="ECO:0000256" key="6">
    <source>
        <dbReference type="ARBA" id="ARBA00023125"/>
    </source>
</evidence>
<dbReference type="PANTHER" id="PTHR47642:SF5">
    <property type="entry name" value="ATP-DEPENDENT DNA HELICASE"/>
    <property type="match status" value="1"/>
</dbReference>
<feature type="domain" description="DNA helicase Pif1-like DEAD-box helicase" evidence="15">
    <location>
        <begin position="141"/>
        <end position="250"/>
    </location>
</feature>
<keyword evidence="4 12" id="KW-0347">Helicase</keyword>
<dbReference type="Gene3D" id="3.40.50.300">
    <property type="entry name" value="P-loop containing nucleotide triphosphate hydrolases"/>
    <property type="match status" value="1"/>
</dbReference>
<evidence type="ECO:0000256" key="3">
    <source>
        <dbReference type="ARBA" id="ARBA00022801"/>
    </source>
</evidence>
<dbReference type="GO" id="GO:0006281">
    <property type="term" value="P:DNA repair"/>
    <property type="evidence" value="ECO:0007669"/>
    <property type="project" value="UniProtKB-UniRule"/>
</dbReference>
<dbReference type="AlphaFoldDB" id="A0A4S4LN17"/>
<dbReference type="Pfam" id="PF05970">
    <property type="entry name" value="PIF1"/>
    <property type="match status" value="2"/>
</dbReference>
<keyword evidence="5 12" id="KW-0067">ATP-binding</keyword>